<proteinExistence type="predicted"/>
<dbReference type="Proteomes" id="UP000203229">
    <property type="component" value="Plasmid unnamed"/>
</dbReference>
<protein>
    <submittedName>
        <fullName evidence="2">Uncharacterized protein</fullName>
    </submittedName>
</protein>
<name>A0A222ERH2_9MOLU</name>
<dbReference type="EMBL" id="CP022536">
    <property type="protein sequence ID" value="ASP28814.1"/>
    <property type="molecule type" value="Genomic_DNA"/>
</dbReference>
<keyword evidence="3" id="KW-1185">Reference proteome</keyword>
<organism evidence="2 3">
    <name type="scientific">Spiroplasma corruscae</name>
    <dbReference type="NCBI Taxonomy" id="216934"/>
    <lineage>
        <taxon>Bacteria</taxon>
        <taxon>Bacillati</taxon>
        <taxon>Mycoplasmatota</taxon>
        <taxon>Mollicutes</taxon>
        <taxon>Entomoplasmatales</taxon>
        <taxon>Spiroplasmataceae</taxon>
        <taxon>Spiroplasma</taxon>
    </lineage>
</organism>
<evidence type="ECO:0000313" key="2">
    <source>
        <dbReference type="EMBL" id="ASP28814.1"/>
    </source>
</evidence>
<keyword evidence="2" id="KW-0614">Plasmid</keyword>
<evidence type="ECO:0000313" key="3">
    <source>
        <dbReference type="Proteomes" id="UP000203229"/>
    </source>
</evidence>
<reference evidence="2 3" key="1">
    <citation type="submission" date="2017-07" db="EMBL/GenBank/DDBJ databases">
        <title>Complete genome sequence of Spiroplasma corruscae EC-1 (DSM 19793).</title>
        <authorList>
            <person name="Tsai Y.-M."/>
            <person name="Lo W.-S."/>
            <person name="Kuo C.-H."/>
        </authorList>
    </citation>
    <scope>NUCLEOTIDE SEQUENCE [LARGE SCALE GENOMIC DNA]</scope>
    <source>
        <strain evidence="2 3">EC-1</strain>
        <plasmid evidence="2 3">unnamed</plasmid>
    </source>
</reference>
<dbReference type="OrthoDB" id="390687at2"/>
<dbReference type="KEGG" id="scou:SCORR_v1c10420"/>
<dbReference type="RefSeq" id="WP_094049982.1">
    <property type="nucleotide sequence ID" value="NZ_CP022536.1"/>
</dbReference>
<accession>A0A222ERH2</accession>
<feature type="region of interest" description="Disordered" evidence="1">
    <location>
        <begin position="227"/>
        <end position="270"/>
    </location>
</feature>
<feature type="compositionally biased region" description="Basic and acidic residues" evidence="1">
    <location>
        <begin position="227"/>
        <end position="236"/>
    </location>
</feature>
<sequence length="270" mass="32371">MVGLNNKYISEKQLNYLKNLYKKLDFENSDFETLPSEKQLEMISQKDAKLLINKIRHILGIKEEVINQYYSWKTLSNIMIKKDWIKSENHKKGSNSFLVWIHDKKNGRIIETYFPKGGVEKQEVVNNEFINKKTGKLIYQGINKSFYGNVIKLNDFYSCGVRLKWNQHFRIIDDKNGEIIEEKKYRSYGEFIELFKFINNEYKDFVAGEEQKIFLMLFNKKKRKEENDIKNAENGKKNNNIDQKLSFDEQKKDEKQELSEEKKEPPFNFW</sequence>
<gene>
    <name evidence="2" type="ORF">SCORR_v1c10420</name>
</gene>
<evidence type="ECO:0000256" key="1">
    <source>
        <dbReference type="SAM" id="MobiDB-lite"/>
    </source>
</evidence>
<feature type="compositionally biased region" description="Basic and acidic residues" evidence="1">
    <location>
        <begin position="245"/>
        <end position="270"/>
    </location>
</feature>
<geneLocation type="plasmid" evidence="2 3">
    <name>unnamed</name>
</geneLocation>
<dbReference type="AlphaFoldDB" id="A0A222ERH2"/>